<dbReference type="EMBL" id="CAJNJA010061584">
    <property type="protein sequence ID" value="CAE7873912.1"/>
    <property type="molecule type" value="Genomic_DNA"/>
</dbReference>
<dbReference type="SUPFAM" id="SSF53927">
    <property type="entry name" value="Cytidine deaminase-like"/>
    <property type="match status" value="1"/>
</dbReference>
<dbReference type="InterPro" id="IPR016193">
    <property type="entry name" value="Cytidine_deaminase-like"/>
</dbReference>
<comment type="caution">
    <text evidence="1">The sequence shown here is derived from an EMBL/GenBank/DDBJ whole genome shotgun (WGS) entry which is preliminary data.</text>
</comment>
<sequence>VVLAVVCCARDDGSLVAMRGMNTEVSLPSGSLCAERAGIARAATEFFHANTIKVIAVVDPSGDIAPLWPCEVCQSWLSKLRDQSPRITVVAFPAKENDFQRVVVRRNGKDVRPPTSVSARSSLKQVVEIAR</sequence>
<dbReference type="OrthoDB" id="441192at2759"/>
<dbReference type="Proteomes" id="UP000601435">
    <property type="component" value="Unassembled WGS sequence"/>
</dbReference>
<keyword evidence="2" id="KW-1185">Reference proteome</keyword>
<dbReference type="InterPro" id="IPR032723">
    <property type="entry name" value="Deaminase_LmjF365940"/>
</dbReference>
<organism evidence="1 2">
    <name type="scientific">Symbiodinium necroappetens</name>
    <dbReference type="NCBI Taxonomy" id="1628268"/>
    <lineage>
        <taxon>Eukaryota</taxon>
        <taxon>Sar</taxon>
        <taxon>Alveolata</taxon>
        <taxon>Dinophyceae</taxon>
        <taxon>Suessiales</taxon>
        <taxon>Symbiodiniaceae</taxon>
        <taxon>Symbiodinium</taxon>
    </lineage>
</organism>
<dbReference type="Gene3D" id="3.40.140.10">
    <property type="entry name" value="Cytidine Deaminase, domain 2"/>
    <property type="match status" value="1"/>
</dbReference>
<evidence type="ECO:0000313" key="1">
    <source>
        <dbReference type="EMBL" id="CAE7873912.1"/>
    </source>
</evidence>
<dbReference type="Pfam" id="PF14421">
    <property type="entry name" value="LmjF365940-deam"/>
    <property type="match status" value="1"/>
</dbReference>
<dbReference type="AlphaFoldDB" id="A0A813APE3"/>
<evidence type="ECO:0000313" key="2">
    <source>
        <dbReference type="Proteomes" id="UP000601435"/>
    </source>
</evidence>
<proteinExistence type="predicted"/>
<gene>
    <name evidence="1" type="primary">pkd2</name>
    <name evidence="1" type="ORF">SNEC2469_LOCUS28378</name>
</gene>
<protein>
    <submittedName>
        <fullName evidence="1">Pkd2 protein</fullName>
    </submittedName>
</protein>
<feature type="non-terminal residue" evidence="1">
    <location>
        <position position="131"/>
    </location>
</feature>
<accession>A0A813APE3</accession>
<name>A0A813APE3_9DINO</name>
<reference evidence="1" key="1">
    <citation type="submission" date="2021-02" db="EMBL/GenBank/DDBJ databases">
        <authorList>
            <person name="Dougan E. K."/>
            <person name="Rhodes N."/>
            <person name="Thang M."/>
            <person name="Chan C."/>
        </authorList>
    </citation>
    <scope>NUCLEOTIDE SEQUENCE</scope>
</reference>
<dbReference type="GO" id="GO:0003824">
    <property type="term" value="F:catalytic activity"/>
    <property type="evidence" value="ECO:0007669"/>
    <property type="project" value="InterPro"/>
</dbReference>